<dbReference type="InterPro" id="IPR050103">
    <property type="entry name" value="Class-III_PLP-dep_AT"/>
</dbReference>
<protein>
    <recommendedName>
        <fullName evidence="12">(S)-3-amino-2-methylpropionate transaminase</fullName>
        <ecNumber evidence="6">2.6.1.19</ecNumber>
        <ecNumber evidence="5">2.6.1.22</ecNumber>
    </recommendedName>
    <alternativeName>
        <fullName evidence="13">GABA aminotransferase</fullName>
    </alternativeName>
    <alternativeName>
        <fullName evidence="11">Gamma-amino-N-butyrate transaminase</fullName>
    </alternativeName>
    <alternativeName>
        <fullName evidence="15">Glutamate:succinic semialdehyde transaminase</fullName>
    </alternativeName>
    <alternativeName>
        <fullName evidence="10">L-AIBAT</fullName>
    </alternativeName>
</protein>
<dbReference type="GO" id="GO:0042802">
    <property type="term" value="F:identical protein binding"/>
    <property type="evidence" value="ECO:0007669"/>
    <property type="project" value="TreeGrafter"/>
</dbReference>
<keyword evidence="7 17" id="KW-0032">Aminotransferase</keyword>
<comment type="catalytic activity">
    <reaction evidence="1">
        <text>(S)-3-amino-2-methylpropanoate + 2-oxoglutarate = 2-methyl-3-oxopropanoate + L-glutamate</text>
        <dbReference type="Rhea" id="RHEA:13993"/>
        <dbReference type="ChEBI" id="CHEBI:16810"/>
        <dbReference type="ChEBI" id="CHEBI:29985"/>
        <dbReference type="ChEBI" id="CHEBI:57700"/>
        <dbReference type="ChEBI" id="CHEBI:58655"/>
        <dbReference type="EC" id="2.6.1.22"/>
    </reaction>
</comment>
<evidence type="ECO:0000256" key="10">
    <source>
        <dbReference type="ARBA" id="ARBA00029760"/>
    </source>
</evidence>
<evidence type="ECO:0000256" key="14">
    <source>
        <dbReference type="ARBA" id="ARBA00048021"/>
    </source>
</evidence>
<comment type="catalytic activity">
    <reaction evidence="14">
        <text>4-aminobutanoate + 2-oxoglutarate = succinate semialdehyde + L-glutamate</text>
        <dbReference type="Rhea" id="RHEA:23352"/>
        <dbReference type="ChEBI" id="CHEBI:16810"/>
        <dbReference type="ChEBI" id="CHEBI:29985"/>
        <dbReference type="ChEBI" id="CHEBI:57706"/>
        <dbReference type="ChEBI" id="CHEBI:59888"/>
        <dbReference type="EC" id="2.6.1.19"/>
    </reaction>
</comment>
<dbReference type="GO" id="GO:0030170">
    <property type="term" value="F:pyridoxal phosphate binding"/>
    <property type="evidence" value="ECO:0007669"/>
    <property type="project" value="InterPro"/>
</dbReference>
<evidence type="ECO:0000313" key="18">
    <source>
        <dbReference type="Proteomes" id="UP000247696"/>
    </source>
</evidence>
<dbReference type="Pfam" id="PF00202">
    <property type="entry name" value="Aminotran_3"/>
    <property type="match status" value="1"/>
</dbReference>
<dbReference type="GO" id="GO:0047298">
    <property type="term" value="F:(S)-3-amino-2-methylpropionate transaminase activity"/>
    <property type="evidence" value="ECO:0007669"/>
    <property type="project" value="UniProtKB-EC"/>
</dbReference>
<dbReference type="GO" id="GO:0009448">
    <property type="term" value="P:gamma-aminobutyric acid metabolic process"/>
    <property type="evidence" value="ECO:0007669"/>
    <property type="project" value="InterPro"/>
</dbReference>
<dbReference type="Gene3D" id="3.40.640.10">
    <property type="entry name" value="Type I PLP-dependent aspartate aminotransferase-like (Major domain)"/>
    <property type="match status" value="1"/>
</dbReference>
<reference evidence="18" key="1">
    <citation type="submission" date="2017-11" db="EMBL/GenBank/DDBJ databases">
        <title>Otitis media/interna in a cat caused by the recently described species Corynebacterium provencense.</title>
        <authorList>
            <person name="Kittl S."/>
            <person name="Brodard I."/>
            <person name="Rychener L."/>
            <person name="Jores J."/>
            <person name="Roosje P."/>
            <person name="Gobeli Brawand S."/>
        </authorList>
    </citation>
    <scope>NUCLEOTIDE SEQUENCE [LARGE SCALE GENOMIC DNA]</scope>
    <source>
        <strain evidence="18">17KM38</strain>
    </source>
</reference>
<keyword evidence="9 16" id="KW-0663">Pyridoxal phosphate</keyword>
<dbReference type="STRING" id="1737425.GCA_900049755_01123"/>
<dbReference type="InterPro" id="IPR015424">
    <property type="entry name" value="PyrdxlP-dep_Trfase"/>
</dbReference>
<dbReference type="InterPro" id="IPR015421">
    <property type="entry name" value="PyrdxlP-dep_Trfase_major"/>
</dbReference>
<evidence type="ECO:0000256" key="1">
    <source>
        <dbReference type="ARBA" id="ARBA00001750"/>
    </source>
</evidence>
<evidence type="ECO:0000313" key="17">
    <source>
        <dbReference type="EMBL" id="AWT27366.1"/>
    </source>
</evidence>
<comment type="pathway">
    <text evidence="3">Amino-acid degradation; 4-aminobutanoate degradation.</text>
</comment>
<name>A0A2Z3YR65_9CORY</name>
<dbReference type="AlphaFoldDB" id="A0A2Z3YR65"/>
<dbReference type="NCBIfam" id="TIGR00700">
    <property type="entry name" value="GABAtrnsam"/>
    <property type="match status" value="1"/>
</dbReference>
<accession>A0A2Z3YR65</accession>
<dbReference type="PROSITE" id="PS00600">
    <property type="entry name" value="AA_TRANSFER_CLASS_3"/>
    <property type="match status" value="1"/>
</dbReference>
<gene>
    <name evidence="17" type="primary">gabT</name>
    <name evidence="17" type="ORF">Csp1_26230</name>
</gene>
<dbReference type="EC" id="2.6.1.22" evidence="5"/>
<evidence type="ECO:0000256" key="15">
    <source>
        <dbReference type="ARBA" id="ARBA00050054"/>
    </source>
</evidence>
<dbReference type="InterPro" id="IPR049704">
    <property type="entry name" value="Aminotrans_3_PPA_site"/>
</dbReference>
<dbReference type="PANTHER" id="PTHR11986:SF58">
    <property type="entry name" value="LEUCINE_METHIONINE RACEMASE"/>
    <property type="match status" value="1"/>
</dbReference>
<dbReference type="Gene3D" id="3.90.1150.10">
    <property type="entry name" value="Aspartate Aminotransferase, domain 1"/>
    <property type="match status" value="1"/>
</dbReference>
<evidence type="ECO:0000256" key="3">
    <source>
        <dbReference type="ARBA" id="ARBA00005176"/>
    </source>
</evidence>
<dbReference type="InterPro" id="IPR004632">
    <property type="entry name" value="4NH2But_aminotransferase_bac"/>
</dbReference>
<dbReference type="OrthoDB" id="9801052at2"/>
<dbReference type="KEGG" id="cpre:Csp1_26230"/>
<keyword evidence="8 17" id="KW-0808">Transferase</keyword>
<sequence length="448" mass="46700">MTDLTDLTTRLPQERKIVTDQLPGPASAALAARTSASVARGIAPALKAYIVDADGGVLVDADGNSFIDFASGIAVTSVGASNPAVVEAVREAVGHFTHTNFTTSPYEAYTAVAEKLNEITPGDHEKRTVLLNSGAEAVENAVKIARNYTGRNAVVVMDRAYHGRTNLTMAMTAKNVPYKDGFGPFASEVYRAPMSYPLHDGLTGPEAAEQTIWQMEKEIGADNLACVVIEPIQGEGGFVVPAEGFLPAIAEWCRANGVVFIADEIQAGMCRTGDWFAVNHENVIPDVMTTAKGIAGGLPLSAVTGRAEIMDAPGPGSLGGTYAGSPVACAAALAALGQMEELDLAGRARGIETVVREILEPLVTETGGRVAEVRGRGAMLALEFVDADGHADGATVKKIVADCQAAGLLTLTCGLNGNVIRLLPPLVIGEALLRDGLTVLAEAIRKNI</sequence>
<dbReference type="EC" id="2.6.1.19" evidence="6"/>
<evidence type="ECO:0000256" key="8">
    <source>
        <dbReference type="ARBA" id="ARBA00022679"/>
    </source>
</evidence>
<proteinExistence type="inferred from homology"/>
<dbReference type="FunFam" id="3.40.640.10:FF:000013">
    <property type="entry name" value="4-aminobutyrate aminotransferase"/>
    <property type="match status" value="1"/>
</dbReference>
<dbReference type="PANTHER" id="PTHR11986">
    <property type="entry name" value="AMINOTRANSFERASE CLASS III"/>
    <property type="match status" value="1"/>
</dbReference>
<dbReference type="EMBL" id="CP024988">
    <property type="protein sequence ID" value="AWT27366.1"/>
    <property type="molecule type" value="Genomic_DNA"/>
</dbReference>
<dbReference type="Proteomes" id="UP000247696">
    <property type="component" value="Chromosome"/>
</dbReference>
<keyword evidence="18" id="KW-1185">Reference proteome</keyword>
<dbReference type="PIRSF" id="PIRSF000521">
    <property type="entry name" value="Transaminase_4ab_Lys_Orn"/>
    <property type="match status" value="1"/>
</dbReference>
<evidence type="ECO:0000256" key="5">
    <source>
        <dbReference type="ARBA" id="ARBA00012876"/>
    </source>
</evidence>
<evidence type="ECO:0000256" key="12">
    <source>
        <dbReference type="ARBA" id="ARBA00030857"/>
    </source>
</evidence>
<dbReference type="InterPro" id="IPR015422">
    <property type="entry name" value="PyrdxlP-dep_Trfase_small"/>
</dbReference>
<evidence type="ECO:0000256" key="4">
    <source>
        <dbReference type="ARBA" id="ARBA00008954"/>
    </source>
</evidence>
<evidence type="ECO:0000256" key="9">
    <source>
        <dbReference type="ARBA" id="ARBA00022898"/>
    </source>
</evidence>
<organism evidence="17 18">
    <name type="scientific">Corynebacterium provencense</name>
    <dbReference type="NCBI Taxonomy" id="1737425"/>
    <lineage>
        <taxon>Bacteria</taxon>
        <taxon>Bacillati</taxon>
        <taxon>Actinomycetota</taxon>
        <taxon>Actinomycetes</taxon>
        <taxon>Mycobacteriales</taxon>
        <taxon>Corynebacteriaceae</taxon>
        <taxon>Corynebacterium</taxon>
    </lineage>
</organism>
<dbReference type="InterPro" id="IPR005814">
    <property type="entry name" value="Aminotrans_3"/>
</dbReference>
<dbReference type="NCBIfam" id="NF004714">
    <property type="entry name" value="PRK06058.1"/>
    <property type="match status" value="1"/>
</dbReference>
<comment type="similarity">
    <text evidence="4 16">Belongs to the class-III pyridoxal-phosphate-dependent aminotransferase family.</text>
</comment>
<evidence type="ECO:0000256" key="16">
    <source>
        <dbReference type="RuleBase" id="RU003560"/>
    </source>
</evidence>
<evidence type="ECO:0000256" key="6">
    <source>
        <dbReference type="ARBA" id="ARBA00012912"/>
    </source>
</evidence>
<dbReference type="GO" id="GO:0034386">
    <property type="term" value="F:4-aminobutyrate:2-oxoglutarate transaminase activity"/>
    <property type="evidence" value="ECO:0007669"/>
    <property type="project" value="UniProtKB-EC"/>
</dbReference>
<evidence type="ECO:0000256" key="11">
    <source>
        <dbReference type="ARBA" id="ARBA00030204"/>
    </source>
</evidence>
<evidence type="ECO:0000256" key="7">
    <source>
        <dbReference type="ARBA" id="ARBA00022576"/>
    </source>
</evidence>
<evidence type="ECO:0000256" key="13">
    <source>
        <dbReference type="ARBA" id="ARBA00031787"/>
    </source>
</evidence>
<evidence type="ECO:0000256" key="2">
    <source>
        <dbReference type="ARBA" id="ARBA00001933"/>
    </source>
</evidence>
<dbReference type="CDD" id="cd00610">
    <property type="entry name" value="OAT_like"/>
    <property type="match status" value="1"/>
</dbReference>
<comment type="cofactor">
    <cofactor evidence="2">
        <name>pyridoxal 5'-phosphate</name>
        <dbReference type="ChEBI" id="CHEBI:597326"/>
    </cofactor>
</comment>
<dbReference type="RefSeq" id="WP_110482288.1">
    <property type="nucleotide sequence ID" value="NZ_CP024988.1"/>
</dbReference>
<dbReference type="SUPFAM" id="SSF53383">
    <property type="entry name" value="PLP-dependent transferases"/>
    <property type="match status" value="1"/>
</dbReference>